<dbReference type="OrthoDB" id="5984406at2759"/>
<dbReference type="PANTHER" id="PTHR46536:SF1">
    <property type="entry name" value="ARL14 EFFECTOR PROTEIN"/>
    <property type="match status" value="1"/>
</dbReference>
<dbReference type="GO" id="GO:0005576">
    <property type="term" value="C:extracellular region"/>
    <property type="evidence" value="ECO:0007669"/>
    <property type="project" value="UniProtKB-SubCell"/>
</dbReference>
<evidence type="ECO:0000256" key="3">
    <source>
        <dbReference type="ARBA" id="ARBA00022525"/>
    </source>
</evidence>
<keyword evidence="3" id="KW-0964">Secreted</keyword>
<dbReference type="Proteomes" id="UP000677803">
    <property type="component" value="Unassembled WGS sequence"/>
</dbReference>
<dbReference type="AlphaFoldDB" id="A0A8S4AJ85"/>
<dbReference type="Pfam" id="PF00007">
    <property type="entry name" value="Cys_knot"/>
    <property type="match status" value="1"/>
</dbReference>
<keyword evidence="8" id="KW-1185">Reference proteome</keyword>
<dbReference type="InterPro" id="IPR006208">
    <property type="entry name" value="Glyco_hormone_CN"/>
</dbReference>
<dbReference type="Pfam" id="PF14949">
    <property type="entry name" value="ARF7EP_C"/>
    <property type="match status" value="1"/>
</dbReference>
<evidence type="ECO:0000256" key="1">
    <source>
        <dbReference type="ARBA" id="ARBA00004613"/>
    </source>
</evidence>
<comment type="subcellular location">
    <subcellularLocation>
        <location evidence="1">Secreted</location>
    </subcellularLocation>
</comment>
<dbReference type="PANTHER" id="PTHR46536">
    <property type="entry name" value="ARL14 EFFECTOR PROTEIN"/>
    <property type="match status" value="1"/>
</dbReference>
<dbReference type="Gene3D" id="2.10.90.10">
    <property type="entry name" value="Cystine-knot cytokines"/>
    <property type="match status" value="1"/>
</dbReference>
<comment type="caution">
    <text evidence="7">The sequence shown here is derived from an EMBL/GenBank/DDBJ whole genome shotgun (WGS) entry which is preliminary data.</text>
</comment>
<reference evidence="7" key="1">
    <citation type="submission" date="2021-05" db="EMBL/GenBank/DDBJ databases">
        <authorList>
            <person name="Tigano A."/>
        </authorList>
    </citation>
    <scope>NUCLEOTIDE SEQUENCE</scope>
</reference>
<accession>A0A8S4AJ85</accession>
<keyword evidence="4" id="KW-1015">Disulfide bond</keyword>
<feature type="domain" description="ARF7 effector protein C-terminal" evidence="6">
    <location>
        <begin position="63"/>
        <end position="125"/>
    </location>
</feature>
<feature type="domain" description="Glycoprotein hormone subunit beta" evidence="5">
    <location>
        <begin position="3"/>
        <end position="60"/>
    </location>
</feature>
<evidence type="ECO:0000259" key="6">
    <source>
        <dbReference type="Pfam" id="PF14949"/>
    </source>
</evidence>
<proteinExistence type="inferred from homology"/>
<sequence>MQDSVLVSPENPPEQKICTGDWFYEVKHFEDCDVAVSYPVARSCTCASCNTLSTDCGRVQRDSVGAKSRVYDSRGLLLSSGKDLCDCLDGDCMGCFFPCPECESRRCGVECRCDRKWLYEQVEVEGGEIIRNKFAV</sequence>
<organism evidence="7 8">
    <name type="scientific">Menidia menidia</name>
    <name type="common">Atlantic silverside</name>
    <dbReference type="NCBI Taxonomy" id="238744"/>
    <lineage>
        <taxon>Eukaryota</taxon>
        <taxon>Metazoa</taxon>
        <taxon>Chordata</taxon>
        <taxon>Craniata</taxon>
        <taxon>Vertebrata</taxon>
        <taxon>Euteleostomi</taxon>
        <taxon>Actinopterygii</taxon>
        <taxon>Neopterygii</taxon>
        <taxon>Teleostei</taxon>
        <taxon>Neoteleostei</taxon>
        <taxon>Acanthomorphata</taxon>
        <taxon>Ovalentaria</taxon>
        <taxon>Atherinomorphae</taxon>
        <taxon>Atheriniformes</taxon>
        <taxon>Atherinopsidae</taxon>
        <taxon>Menidiinae</taxon>
        <taxon>Menidia</taxon>
    </lineage>
</organism>
<dbReference type="SMART" id="SM00068">
    <property type="entry name" value="GHB"/>
    <property type="match status" value="1"/>
</dbReference>
<dbReference type="InterPro" id="IPR029034">
    <property type="entry name" value="Cystine-knot_cytokine"/>
</dbReference>
<dbReference type="InterPro" id="IPR029264">
    <property type="entry name" value="ARF7EP_C"/>
</dbReference>
<name>A0A8S4AJ85_9TELE</name>
<evidence type="ECO:0000313" key="7">
    <source>
        <dbReference type="EMBL" id="CAG5859729.1"/>
    </source>
</evidence>
<dbReference type="SUPFAM" id="SSF57501">
    <property type="entry name" value="Cystine-knot cytokines"/>
    <property type="match status" value="1"/>
</dbReference>
<comment type="similarity">
    <text evidence="2">Belongs to the glycoprotein hormones subunit beta family.</text>
</comment>
<dbReference type="GO" id="GO:0005179">
    <property type="term" value="F:hormone activity"/>
    <property type="evidence" value="ECO:0007669"/>
    <property type="project" value="InterPro"/>
</dbReference>
<gene>
    <name evidence="7" type="ORF">MMEN_LOCUS848</name>
</gene>
<evidence type="ECO:0000259" key="5">
    <source>
        <dbReference type="Pfam" id="PF00007"/>
    </source>
</evidence>
<evidence type="ECO:0000256" key="2">
    <source>
        <dbReference type="ARBA" id="ARBA00006552"/>
    </source>
</evidence>
<dbReference type="InterPro" id="IPR001545">
    <property type="entry name" value="Gonadotropin_bsu"/>
</dbReference>
<evidence type="ECO:0000256" key="4">
    <source>
        <dbReference type="ARBA" id="ARBA00023157"/>
    </source>
</evidence>
<protein>
    <submittedName>
        <fullName evidence="7">(Atlantic silverside) hypothetical protein</fullName>
    </submittedName>
</protein>
<dbReference type="EMBL" id="CAJRST010000001">
    <property type="protein sequence ID" value="CAG5859729.1"/>
    <property type="molecule type" value="Genomic_DNA"/>
</dbReference>
<evidence type="ECO:0000313" key="8">
    <source>
        <dbReference type="Proteomes" id="UP000677803"/>
    </source>
</evidence>